<dbReference type="EMBL" id="JAERRJ010000008">
    <property type="protein sequence ID" value="MBL1077093.1"/>
    <property type="molecule type" value="Genomic_DNA"/>
</dbReference>
<dbReference type="Proteomes" id="UP000602198">
    <property type="component" value="Unassembled WGS sequence"/>
</dbReference>
<dbReference type="RefSeq" id="WP_201949719.1">
    <property type="nucleotide sequence ID" value="NZ_JAERRJ010000008.1"/>
</dbReference>
<evidence type="ECO:0000313" key="2">
    <source>
        <dbReference type="Proteomes" id="UP000602198"/>
    </source>
</evidence>
<name>A0ABS1MD30_9NOCA</name>
<proteinExistence type="predicted"/>
<accession>A0ABS1MD30</accession>
<dbReference type="NCBIfam" id="TIGR00026">
    <property type="entry name" value="hi_GC_TIGR00026"/>
    <property type="match status" value="1"/>
</dbReference>
<dbReference type="InterPro" id="IPR004378">
    <property type="entry name" value="F420H2_quin_Rdtase"/>
</dbReference>
<keyword evidence="2" id="KW-1185">Reference proteome</keyword>
<organism evidence="1 2">
    <name type="scientific">Nocardia acididurans</name>
    <dbReference type="NCBI Taxonomy" id="2802282"/>
    <lineage>
        <taxon>Bacteria</taxon>
        <taxon>Bacillati</taxon>
        <taxon>Actinomycetota</taxon>
        <taxon>Actinomycetes</taxon>
        <taxon>Mycobacteriales</taxon>
        <taxon>Nocardiaceae</taxon>
        <taxon>Nocardia</taxon>
    </lineage>
</organism>
<dbReference type="Pfam" id="PF04075">
    <property type="entry name" value="F420H2_quin_red"/>
    <property type="match status" value="1"/>
</dbReference>
<comment type="caution">
    <text evidence="1">The sequence shown here is derived from an EMBL/GenBank/DDBJ whole genome shotgun (WGS) entry which is preliminary data.</text>
</comment>
<dbReference type="InterPro" id="IPR012349">
    <property type="entry name" value="Split_barrel_FMN-bd"/>
</dbReference>
<reference evidence="1 2" key="1">
    <citation type="submission" date="2021-01" db="EMBL/GenBank/DDBJ databases">
        <title>WGS of actinomycetes isolated from Thailand.</title>
        <authorList>
            <person name="Thawai C."/>
        </authorList>
    </citation>
    <scope>NUCLEOTIDE SEQUENCE [LARGE SCALE GENOMIC DNA]</scope>
    <source>
        <strain evidence="1 2">LPG 2</strain>
    </source>
</reference>
<protein>
    <submittedName>
        <fullName evidence="1">Nitroreductase family deazaflavin-dependent oxidoreductase</fullName>
    </submittedName>
</protein>
<dbReference type="SUPFAM" id="SSF50475">
    <property type="entry name" value="FMN-binding split barrel"/>
    <property type="match status" value="1"/>
</dbReference>
<dbReference type="Gene3D" id="2.30.110.10">
    <property type="entry name" value="Electron Transport, Fmn-binding Protein, Chain A"/>
    <property type="match status" value="1"/>
</dbReference>
<sequence>MAPADWQLALNQRVIQPAVLASLNYGFAPPTFALLETTGRRTGLKRTLPVANGLQGDTFWLIAGRGEQAAYVHNIRADPRVRVKARPARLRDGFRFEWRSGTAHPLPDDDADARHELLGRGRPGYRLDGIALRALAAGGRMLTIRIDLD</sequence>
<gene>
    <name evidence="1" type="ORF">JK358_22090</name>
</gene>
<evidence type="ECO:0000313" key="1">
    <source>
        <dbReference type="EMBL" id="MBL1077093.1"/>
    </source>
</evidence>